<dbReference type="Pfam" id="PF00156">
    <property type="entry name" value="Pribosyltran"/>
    <property type="match status" value="1"/>
</dbReference>
<dbReference type="RefSeq" id="WP_162615357.1">
    <property type="nucleotide sequence ID" value="NZ_PQSP01000010.1"/>
</dbReference>
<dbReference type="Gene3D" id="3.40.50.2020">
    <property type="match status" value="1"/>
</dbReference>
<protein>
    <recommendedName>
        <fullName evidence="2">Phosphoribosyltransferase domain-containing protein</fullName>
    </recommendedName>
</protein>
<dbReference type="InterPro" id="IPR029057">
    <property type="entry name" value="PRTase-like"/>
</dbReference>
<dbReference type="CDD" id="cd06223">
    <property type="entry name" value="PRTases_typeI"/>
    <property type="match status" value="1"/>
</dbReference>
<evidence type="ECO:0000256" key="1">
    <source>
        <dbReference type="ARBA" id="ARBA00008007"/>
    </source>
</evidence>
<evidence type="ECO:0000313" key="4">
    <source>
        <dbReference type="Proteomes" id="UP000286947"/>
    </source>
</evidence>
<sequence>MPATAQQICGQCLTHPFAFDATIAAVPYTDPWRQLVQRFKFHQGTEYARVIAQLMQMAITQHLNDNRPDLIVPIAAAPSRMRERGYNQAWEIARPLAKLLQLPCASNVLIRTHEHDSQTHRKRKERFKALRHAFTASPRWHDRLAEKHIALVDDVMTTGATLDAAARALKAAGAGKVSAWVFARTPEQRNQR</sequence>
<accession>A0A433SA93</accession>
<gene>
    <name evidence="3" type="ORF">CUZ56_02705</name>
</gene>
<feature type="domain" description="Phosphoribosyltransferase" evidence="2">
    <location>
        <begin position="92"/>
        <end position="189"/>
    </location>
</feature>
<name>A0A433SA93_9BURK</name>
<comment type="similarity">
    <text evidence="1">Belongs to the ComF/GntX family.</text>
</comment>
<comment type="caution">
    <text evidence="3">The sequence shown here is derived from an EMBL/GenBank/DDBJ whole genome shotgun (WGS) entry which is preliminary data.</text>
</comment>
<dbReference type="SUPFAM" id="SSF53271">
    <property type="entry name" value="PRTase-like"/>
    <property type="match status" value="1"/>
</dbReference>
<dbReference type="InterPro" id="IPR000836">
    <property type="entry name" value="PRTase_dom"/>
</dbReference>
<dbReference type="InterPro" id="IPR051910">
    <property type="entry name" value="ComF/GntX_DNA_util-trans"/>
</dbReference>
<dbReference type="Proteomes" id="UP000286947">
    <property type="component" value="Unassembled WGS sequence"/>
</dbReference>
<evidence type="ECO:0000313" key="3">
    <source>
        <dbReference type="EMBL" id="RUS65619.1"/>
    </source>
</evidence>
<dbReference type="PANTHER" id="PTHR47505:SF1">
    <property type="entry name" value="DNA UTILIZATION PROTEIN YHGH"/>
    <property type="match status" value="1"/>
</dbReference>
<dbReference type="AlphaFoldDB" id="A0A433SA93"/>
<proteinExistence type="inferred from homology"/>
<organism evidence="3 4">
    <name type="scientific">Saezia sanguinis</name>
    <dbReference type="NCBI Taxonomy" id="1965230"/>
    <lineage>
        <taxon>Bacteria</taxon>
        <taxon>Pseudomonadati</taxon>
        <taxon>Pseudomonadota</taxon>
        <taxon>Betaproteobacteria</taxon>
        <taxon>Burkholderiales</taxon>
        <taxon>Saeziaceae</taxon>
        <taxon>Saezia</taxon>
    </lineage>
</organism>
<keyword evidence="4" id="KW-1185">Reference proteome</keyword>
<evidence type="ECO:0000259" key="2">
    <source>
        <dbReference type="Pfam" id="PF00156"/>
    </source>
</evidence>
<dbReference type="PANTHER" id="PTHR47505">
    <property type="entry name" value="DNA UTILIZATION PROTEIN YHGH"/>
    <property type="match status" value="1"/>
</dbReference>
<reference evidence="3 4" key="1">
    <citation type="submission" date="2018-01" db="EMBL/GenBank/DDBJ databases">
        <title>Saezia sanguinis gen. nov., sp. nov., in the order Burkholderiales isolated from human blood.</title>
        <authorList>
            <person name="Medina-Pascual M.J."/>
            <person name="Valdezate S."/>
            <person name="Monzon S."/>
            <person name="Cuesta I."/>
            <person name="Carrasco G."/>
            <person name="Villalon P."/>
            <person name="Saez-Nieto J.A."/>
        </authorList>
    </citation>
    <scope>NUCLEOTIDE SEQUENCE [LARGE SCALE GENOMIC DNA]</scope>
    <source>
        <strain evidence="3 4">CNM695-12</strain>
    </source>
</reference>
<dbReference type="EMBL" id="PQSP01000010">
    <property type="protein sequence ID" value="RUS65619.1"/>
    <property type="molecule type" value="Genomic_DNA"/>
</dbReference>